<organism evidence="2 3">
    <name type="scientific">Bradyrhizobium elkanii</name>
    <dbReference type="NCBI Taxonomy" id="29448"/>
    <lineage>
        <taxon>Bacteria</taxon>
        <taxon>Pseudomonadati</taxon>
        <taxon>Pseudomonadota</taxon>
        <taxon>Alphaproteobacteria</taxon>
        <taxon>Hyphomicrobiales</taxon>
        <taxon>Nitrobacteraceae</taxon>
        <taxon>Bradyrhizobium</taxon>
    </lineage>
</organism>
<dbReference type="Proteomes" id="UP001565471">
    <property type="component" value="Unassembled WGS sequence"/>
</dbReference>
<evidence type="ECO:0000313" key="3">
    <source>
        <dbReference type="Proteomes" id="UP001565471"/>
    </source>
</evidence>
<evidence type="ECO:0008006" key="4">
    <source>
        <dbReference type="Google" id="ProtNLM"/>
    </source>
</evidence>
<feature type="region of interest" description="Disordered" evidence="1">
    <location>
        <begin position="1"/>
        <end position="20"/>
    </location>
</feature>
<protein>
    <recommendedName>
        <fullName evidence="4">DUF3606 domain-containing protein</fullName>
    </recommendedName>
</protein>
<name>A0ABV4F1T3_BRAEL</name>
<evidence type="ECO:0000256" key="1">
    <source>
        <dbReference type="SAM" id="MobiDB-lite"/>
    </source>
</evidence>
<comment type="caution">
    <text evidence="2">The sequence shown here is derived from an EMBL/GenBank/DDBJ whole genome shotgun (WGS) entry which is preliminary data.</text>
</comment>
<accession>A0ABV4F1T3</accession>
<evidence type="ECO:0000313" key="2">
    <source>
        <dbReference type="EMBL" id="MEY9317010.1"/>
    </source>
</evidence>
<proteinExistence type="predicted"/>
<dbReference type="EMBL" id="JBGBZA010000002">
    <property type="protein sequence ID" value="MEY9317010.1"/>
    <property type="molecule type" value="Genomic_DNA"/>
</dbReference>
<dbReference type="RefSeq" id="WP_016846136.1">
    <property type="nucleotide sequence ID" value="NZ_CP126026.1"/>
</dbReference>
<gene>
    <name evidence="2" type="ORF">ABIF29_003809</name>
</gene>
<sequence length="86" mass="9946">MSDDYYEQNKRSGINRGVDPTPAVQEKWFASLDHESRAQVLDRYGEEDVKAAEQPVSISEAWDEAERRGHIARLHQIHAALRRSNR</sequence>
<keyword evidence="3" id="KW-1185">Reference proteome</keyword>
<reference evidence="2 3" key="1">
    <citation type="submission" date="2024-07" db="EMBL/GenBank/DDBJ databases">
        <title>Genomic Encyclopedia of Type Strains, Phase V (KMG-V): Genome sequencing to study the core and pangenomes of soil and plant-associated prokaryotes.</title>
        <authorList>
            <person name="Whitman W."/>
        </authorList>
    </citation>
    <scope>NUCLEOTIDE SEQUENCE [LARGE SCALE GENOMIC DNA]</scope>
    <source>
        <strain evidence="2 3">USDA 415</strain>
    </source>
</reference>